<reference evidence="2" key="1">
    <citation type="submission" date="2017-03" db="EMBL/GenBank/DDBJ databases">
        <authorList>
            <person name="Safronova V.I."/>
            <person name="Sazanova A.L."/>
            <person name="Chirak E.R."/>
        </authorList>
    </citation>
    <scope>NUCLEOTIDE SEQUENCE [LARGE SCALE GENOMIC DNA]</scope>
    <source>
        <strain evidence="2">Ach-343</strain>
    </source>
</reference>
<proteinExistence type="predicted"/>
<keyword evidence="2" id="KW-1185">Reference proteome</keyword>
<protein>
    <submittedName>
        <fullName evidence="1">Uncharacterized protein</fullName>
    </submittedName>
</protein>
<comment type="caution">
    <text evidence="1">The sequence shown here is derived from an EMBL/GenBank/DDBJ whole genome shotgun (WGS) entry which is preliminary data.</text>
</comment>
<accession>A0A2W7C2D1</accession>
<dbReference type="Proteomes" id="UP000248616">
    <property type="component" value="Unassembled WGS sequence"/>
</dbReference>
<name>A0A2W7C2D1_9HYPH</name>
<dbReference type="EMBL" id="MZXV01000037">
    <property type="protein sequence ID" value="PZV37107.1"/>
    <property type="molecule type" value="Genomic_DNA"/>
</dbReference>
<evidence type="ECO:0000313" key="2">
    <source>
        <dbReference type="Proteomes" id="UP000248616"/>
    </source>
</evidence>
<gene>
    <name evidence="1" type="ORF">B5V02_17955</name>
</gene>
<dbReference type="AlphaFoldDB" id="A0A2W7C2D1"/>
<sequence length="125" mass="14028">MIAEGLAQLERDRMIYRANVVAALRRREPNGIRALSLDGLTLPERHIDFTQTELMVPVSIAYHQPITRAGVSDIFHDQASMIDEIFDVLQRAARRRALPATRQSAAPSPRSPGAHGLLDRVQFLF</sequence>
<organism evidence="1 2">
    <name type="scientific">Mesorhizobium kowhaii</name>
    <dbReference type="NCBI Taxonomy" id="1300272"/>
    <lineage>
        <taxon>Bacteria</taxon>
        <taxon>Pseudomonadati</taxon>
        <taxon>Pseudomonadota</taxon>
        <taxon>Alphaproteobacteria</taxon>
        <taxon>Hyphomicrobiales</taxon>
        <taxon>Phyllobacteriaceae</taxon>
        <taxon>Mesorhizobium</taxon>
    </lineage>
</organism>
<evidence type="ECO:0000313" key="1">
    <source>
        <dbReference type="EMBL" id="PZV37107.1"/>
    </source>
</evidence>